<dbReference type="InterPro" id="IPR015424">
    <property type="entry name" value="PyrdxlP-dep_Trfase"/>
</dbReference>
<dbReference type="Proteomes" id="UP001139104">
    <property type="component" value="Unassembled WGS sequence"/>
</dbReference>
<proteinExistence type="predicted"/>
<name>A0ABS9Z9T2_9HYPH</name>
<dbReference type="EMBL" id="JAIVFP010000001">
    <property type="protein sequence ID" value="MCI4684342.1"/>
    <property type="molecule type" value="Genomic_DNA"/>
</dbReference>
<dbReference type="RefSeq" id="WP_243068243.1">
    <property type="nucleotide sequence ID" value="NZ_JAIVFK010000031.1"/>
</dbReference>
<evidence type="ECO:0000313" key="2">
    <source>
        <dbReference type="Proteomes" id="UP001139104"/>
    </source>
</evidence>
<dbReference type="InterPro" id="IPR015421">
    <property type="entry name" value="PyrdxlP-dep_Trfase_major"/>
</dbReference>
<reference evidence="1" key="1">
    <citation type="journal article" date="2022" name="ISME J.">
        <title>Identification of active gaseous-alkane degraders at natural gas seeps.</title>
        <authorList>
            <person name="Farhan Ul Haque M."/>
            <person name="Hernandez M."/>
            <person name="Crombie A.T."/>
            <person name="Murrell J.C."/>
        </authorList>
    </citation>
    <scope>NUCLEOTIDE SEQUENCE</scope>
    <source>
        <strain evidence="1">PC2</strain>
    </source>
</reference>
<evidence type="ECO:0000313" key="1">
    <source>
        <dbReference type="EMBL" id="MCI4684342.1"/>
    </source>
</evidence>
<keyword evidence="2" id="KW-1185">Reference proteome</keyword>
<sequence>MNKPFQIFPFASVPAHVATPVHAGRAASGAVLDLFLFGPDERLGEASAGPRWATGEIWFSSCDAVALSARAHRAARETYAGVFGGEASRPLPHWLDELRRRLAGLFGARNCEAVLAASVHEGEMLFAALARAASDRPIVHVAAPPERPEGAGQPAETFALRDRYGLALPADDIDSRVARQVAEAIAKGADVALHVTDCSETGLSAPSRAAVAALEQDHPGRLTVLIDARQMRAGRETIAADLDAGRAVLLSGSTFAGGPCGAAAVLLPGALIERIGPFDLPGALAFQSAALDWPPILRERRRGAFAALADPRLGLRWESALAELEALFAIAPDMRAAIASAFLRETHRHLAAAPLLKATDFRHPGDGAPTILPILTFDERGRAIRAANLRRALAEPAARPGRRAARGRPIHLGAPVAIGSRDALRLALGAPQVNDVAERLAAGESFAEAFRPLADDLHETFARWSELAQDGL</sequence>
<accession>A0ABS9Z9T2</accession>
<gene>
    <name evidence="1" type="ORF">K2U94_16500</name>
</gene>
<dbReference type="Gene3D" id="3.40.640.10">
    <property type="entry name" value="Type I PLP-dependent aspartate aminotransferase-like (Major domain)"/>
    <property type="match status" value="1"/>
</dbReference>
<dbReference type="SUPFAM" id="SSF53383">
    <property type="entry name" value="PLP-dependent transferases"/>
    <property type="match status" value="1"/>
</dbReference>
<organism evidence="1 2">
    <name type="scientific">Candidatus Rhodoblastus alkanivorans</name>
    <dbReference type="NCBI Taxonomy" id="2954117"/>
    <lineage>
        <taxon>Bacteria</taxon>
        <taxon>Pseudomonadati</taxon>
        <taxon>Pseudomonadota</taxon>
        <taxon>Alphaproteobacteria</taxon>
        <taxon>Hyphomicrobiales</taxon>
        <taxon>Rhodoblastaceae</taxon>
        <taxon>Rhodoblastus</taxon>
    </lineage>
</organism>
<evidence type="ECO:0008006" key="3">
    <source>
        <dbReference type="Google" id="ProtNLM"/>
    </source>
</evidence>
<protein>
    <recommendedName>
        <fullName evidence="3">Selenocysteine lyase/Cysteine desulfurase</fullName>
    </recommendedName>
</protein>
<comment type="caution">
    <text evidence="1">The sequence shown here is derived from an EMBL/GenBank/DDBJ whole genome shotgun (WGS) entry which is preliminary data.</text>
</comment>